<dbReference type="InterPro" id="IPR029045">
    <property type="entry name" value="ClpP/crotonase-like_dom_sf"/>
</dbReference>
<dbReference type="InterPro" id="IPR036291">
    <property type="entry name" value="NAD(P)-bd_dom_sf"/>
</dbReference>
<gene>
    <name evidence="15" type="ORF">E2F46_06955</name>
</gene>
<dbReference type="Proteomes" id="UP000294796">
    <property type="component" value="Unassembled WGS sequence"/>
</dbReference>
<dbReference type="GO" id="GO:0016853">
    <property type="term" value="F:isomerase activity"/>
    <property type="evidence" value="ECO:0007669"/>
    <property type="project" value="UniProtKB-KW"/>
</dbReference>
<proteinExistence type="predicted"/>
<evidence type="ECO:0000256" key="4">
    <source>
        <dbReference type="ARBA" id="ARBA00022963"/>
    </source>
</evidence>
<dbReference type="InterPro" id="IPR006108">
    <property type="entry name" value="3HC_DH_C"/>
</dbReference>
<accession>A0A4R5TYJ9</accession>
<comment type="pathway">
    <text evidence="2">Lipid metabolism; fatty acid beta-oxidation.</text>
</comment>
<dbReference type="GO" id="GO:0006635">
    <property type="term" value="P:fatty acid beta-oxidation"/>
    <property type="evidence" value="ECO:0007669"/>
    <property type="project" value="UniProtKB-UniPathway"/>
</dbReference>
<dbReference type="SUPFAM" id="SSF52096">
    <property type="entry name" value="ClpP/crotonase"/>
    <property type="match status" value="1"/>
</dbReference>
<keyword evidence="3" id="KW-0276">Fatty acid metabolism</keyword>
<sequence length="690" mass="73931">MTASAAGVSVHRDGAILVVRLDNPPVNALGARVRAALAEALAQAQRDPGVRALVVTGSGRMFSGGADISEFDKPMQPPQLPELIDRFEDSDLLTVAAINGTAMGGALELSMGCHHRIASEAATMALPEVKIGILPGAGGTQRMPRLIGNAAALDLIVTGKPVNAAKALSLGLVDELAPAEDFEDAVLDYVRRLLDAGAGPRRTRERDVDQDDALFEAALAKLPDTAANFAARRCVLSVQAASLPFREGQERESELFLECARSPTSAALIHAFFAERQAGKVEGLDPATPLLPIRDCAVLGAGTMGIGIALTLADAGLEVGLFDNSPDTLQRALAHVEKHYLGLAARGRFDEPEARARIARIMAGDDERLARVDLVIEAVFEDMALKKTVFADLDARCRPDAILASNTSTLDVDEIASATASPQRVLGLHFFSPANIMRLLEIVRGRDTSDSVLATAIALARRLRKVGVVCGVCDGFIGNRMLEGYGRESGVLLMEGASPAQIDAAITGFGFAMGPFAMSDLAGIDVGYRVRQQRGVDPADAMIYAVGDRLYGMGRYGQKTGAGFYRYESGSRKPIPDPEVDAIVEEEARRFGISRREIPVEEIVERCVLPLINEAANILDEGIAMRASDIDLVWLYGYGFPAWRGGPMHYANTLGTGRVLQSIRRYARDERYWTPAPLLERLAAEGKSFA</sequence>
<dbReference type="InterPro" id="IPR008927">
    <property type="entry name" value="6-PGluconate_DH-like_C_sf"/>
</dbReference>
<keyword evidence="5" id="KW-0560">Oxidoreductase</keyword>
<feature type="domain" description="3-hydroxyacyl-CoA dehydrogenase NAD binding" evidence="14">
    <location>
        <begin position="297"/>
        <end position="471"/>
    </location>
</feature>
<keyword evidence="6" id="KW-0520">NAD</keyword>
<dbReference type="SUPFAM" id="SSF51735">
    <property type="entry name" value="NAD(P)-binding Rossmann-fold domains"/>
    <property type="match status" value="1"/>
</dbReference>
<keyword evidence="16" id="KW-1185">Reference proteome</keyword>
<dbReference type="AlphaFoldDB" id="A0A4R5TYJ9"/>
<comment type="subcellular location">
    <subcellularLocation>
        <location evidence="1">Peroxisome</location>
    </subcellularLocation>
</comment>
<keyword evidence="9" id="KW-0413">Isomerase</keyword>
<evidence type="ECO:0000256" key="12">
    <source>
        <dbReference type="ARBA" id="ARBA00049556"/>
    </source>
</evidence>
<dbReference type="Pfam" id="PF00378">
    <property type="entry name" value="ECH_1"/>
    <property type="match status" value="1"/>
</dbReference>
<evidence type="ECO:0000256" key="3">
    <source>
        <dbReference type="ARBA" id="ARBA00022832"/>
    </source>
</evidence>
<dbReference type="Gene3D" id="3.40.50.720">
    <property type="entry name" value="NAD(P)-binding Rossmann-like Domain"/>
    <property type="match status" value="1"/>
</dbReference>
<evidence type="ECO:0000256" key="5">
    <source>
        <dbReference type="ARBA" id="ARBA00023002"/>
    </source>
</evidence>
<dbReference type="PANTHER" id="PTHR23309:SF51">
    <property type="entry name" value="3-HYDROXYACYL-COA DEHYDROGENASE-RELATED"/>
    <property type="match status" value="1"/>
</dbReference>
<protein>
    <submittedName>
        <fullName evidence="15">3-hydroxyacyl-CoA dehydrogenase</fullName>
    </submittedName>
</protein>
<keyword evidence="4" id="KW-0442">Lipid degradation</keyword>
<dbReference type="GO" id="GO:0003857">
    <property type="term" value="F:(3S)-3-hydroxyacyl-CoA dehydrogenase (NAD+) activity"/>
    <property type="evidence" value="ECO:0007669"/>
    <property type="project" value="UniProtKB-EC"/>
</dbReference>
<dbReference type="InterPro" id="IPR006176">
    <property type="entry name" value="3-OHacyl-CoA_DH_NAD-bd"/>
</dbReference>
<feature type="domain" description="3-hydroxyacyl-CoA dehydrogenase C-terminal" evidence="13">
    <location>
        <begin position="603"/>
        <end position="687"/>
    </location>
</feature>
<dbReference type="Pfam" id="PF00725">
    <property type="entry name" value="3HCDH"/>
    <property type="match status" value="2"/>
</dbReference>
<evidence type="ECO:0000256" key="8">
    <source>
        <dbReference type="ARBA" id="ARBA00023140"/>
    </source>
</evidence>
<dbReference type="FunFam" id="3.40.50.720:FF:000009">
    <property type="entry name" value="Fatty oxidation complex, alpha subunit"/>
    <property type="match status" value="1"/>
</dbReference>
<evidence type="ECO:0000256" key="7">
    <source>
        <dbReference type="ARBA" id="ARBA00023098"/>
    </source>
</evidence>
<evidence type="ECO:0000256" key="6">
    <source>
        <dbReference type="ARBA" id="ARBA00023027"/>
    </source>
</evidence>
<dbReference type="Gene3D" id="3.90.226.10">
    <property type="entry name" value="2-enoyl-CoA Hydratase, Chain A, domain 1"/>
    <property type="match status" value="1"/>
</dbReference>
<evidence type="ECO:0000256" key="2">
    <source>
        <dbReference type="ARBA" id="ARBA00005005"/>
    </source>
</evidence>
<organism evidence="15 16">
    <name type="scientific">Luteimonas aestuarii</name>
    <dbReference type="NCBI Taxonomy" id="453837"/>
    <lineage>
        <taxon>Bacteria</taxon>
        <taxon>Pseudomonadati</taxon>
        <taxon>Pseudomonadota</taxon>
        <taxon>Gammaproteobacteria</taxon>
        <taxon>Lysobacterales</taxon>
        <taxon>Lysobacteraceae</taxon>
        <taxon>Luteimonas</taxon>
    </lineage>
</organism>
<evidence type="ECO:0000259" key="14">
    <source>
        <dbReference type="Pfam" id="PF02737"/>
    </source>
</evidence>
<evidence type="ECO:0000256" key="9">
    <source>
        <dbReference type="ARBA" id="ARBA00023235"/>
    </source>
</evidence>
<keyword evidence="11" id="KW-0511">Multifunctional enzyme</keyword>
<reference evidence="15 16" key="1">
    <citation type="submission" date="2019-03" db="EMBL/GenBank/DDBJ databases">
        <title>Luteimonas zhaokaii sp.nov., isolated from the rectal contents of Plateau pika in Yushu, Qinghai Province, China.</title>
        <authorList>
            <person name="Zhang G."/>
        </authorList>
    </citation>
    <scope>NUCLEOTIDE SEQUENCE [LARGE SCALE GENOMIC DNA]</scope>
    <source>
        <strain evidence="15 16">B9</strain>
    </source>
</reference>
<name>A0A4R5TYJ9_9GAMM</name>
<keyword evidence="8" id="KW-0576">Peroxisome</keyword>
<evidence type="ECO:0000256" key="11">
    <source>
        <dbReference type="ARBA" id="ARBA00023268"/>
    </source>
</evidence>
<dbReference type="SUPFAM" id="SSF48179">
    <property type="entry name" value="6-phosphogluconate dehydrogenase C-terminal domain-like"/>
    <property type="match status" value="2"/>
</dbReference>
<dbReference type="InterPro" id="IPR001753">
    <property type="entry name" value="Enoyl-CoA_hydra/iso"/>
</dbReference>
<dbReference type="FunFam" id="1.10.1040.50:FF:000006">
    <property type="entry name" value="Peroxisomal bifunctional enzyme"/>
    <property type="match status" value="1"/>
</dbReference>
<evidence type="ECO:0000259" key="13">
    <source>
        <dbReference type="Pfam" id="PF00725"/>
    </source>
</evidence>
<dbReference type="Gene3D" id="1.10.1040.50">
    <property type="match status" value="1"/>
</dbReference>
<dbReference type="GO" id="GO:0070403">
    <property type="term" value="F:NAD+ binding"/>
    <property type="evidence" value="ECO:0007669"/>
    <property type="project" value="InterPro"/>
</dbReference>
<feature type="domain" description="3-hydroxyacyl-CoA dehydrogenase C-terminal" evidence="13">
    <location>
        <begin position="475"/>
        <end position="567"/>
    </location>
</feature>
<dbReference type="RefSeq" id="WP_133321336.1">
    <property type="nucleotide sequence ID" value="NZ_SMTF01000003.1"/>
</dbReference>
<dbReference type="Pfam" id="PF02737">
    <property type="entry name" value="3HCDH_N"/>
    <property type="match status" value="1"/>
</dbReference>
<dbReference type="CDD" id="cd06558">
    <property type="entry name" value="crotonase-like"/>
    <property type="match status" value="1"/>
</dbReference>
<comment type="caution">
    <text evidence="15">The sequence shown here is derived from an EMBL/GenBank/DDBJ whole genome shotgun (WGS) entry which is preliminary data.</text>
</comment>
<evidence type="ECO:0000313" key="16">
    <source>
        <dbReference type="Proteomes" id="UP000294796"/>
    </source>
</evidence>
<evidence type="ECO:0000256" key="10">
    <source>
        <dbReference type="ARBA" id="ARBA00023239"/>
    </source>
</evidence>
<keyword evidence="10" id="KW-0456">Lyase</keyword>
<comment type="catalytic activity">
    <reaction evidence="12">
        <text>a (3S)-3-hydroxyacyl-CoA + NAD(+) = a 3-oxoacyl-CoA + NADH + H(+)</text>
        <dbReference type="Rhea" id="RHEA:22432"/>
        <dbReference type="ChEBI" id="CHEBI:15378"/>
        <dbReference type="ChEBI" id="CHEBI:57318"/>
        <dbReference type="ChEBI" id="CHEBI:57540"/>
        <dbReference type="ChEBI" id="CHEBI:57945"/>
        <dbReference type="ChEBI" id="CHEBI:90726"/>
        <dbReference type="EC" id="1.1.1.35"/>
    </reaction>
</comment>
<keyword evidence="7" id="KW-0443">Lipid metabolism</keyword>
<dbReference type="OrthoDB" id="5389341at2"/>
<dbReference type="PANTHER" id="PTHR23309">
    <property type="entry name" value="3-HYDROXYACYL-COA DEHYROGENASE"/>
    <property type="match status" value="1"/>
</dbReference>
<evidence type="ECO:0000256" key="1">
    <source>
        <dbReference type="ARBA" id="ARBA00004275"/>
    </source>
</evidence>
<dbReference type="UniPathway" id="UPA00659"/>
<dbReference type="GO" id="GO:0004300">
    <property type="term" value="F:enoyl-CoA hydratase activity"/>
    <property type="evidence" value="ECO:0007669"/>
    <property type="project" value="UniProtKB-ARBA"/>
</dbReference>
<evidence type="ECO:0000313" key="15">
    <source>
        <dbReference type="EMBL" id="TDK26317.1"/>
    </source>
</evidence>
<dbReference type="EMBL" id="SMTF01000003">
    <property type="protein sequence ID" value="TDK26317.1"/>
    <property type="molecule type" value="Genomic_DNA"/>
</dbReference>